<reference evidence="3 4" key="1">
    <citation type="submission" date="2018-08" db="EMBL/GenBank/DDBJ databases">
        <title>Genomic Encyclopedia of Archaeal and Bacterial Type Strains, Phase II (KMG-II): from individual species to whole genera.</title>
        <authorList>
            <person name="Goeker M."/>
        </authorList>
    </citation>
    <scope>NUCLEOTIDE SEQUENCE [LARGE SCALE GENOMIC DNA]</scope>
    <source>
        <strain evidence="3 4">DSM 2261</strain>
    </source>
</reference>
<feature type="chain" id="PRO_5047546495" evidence="2">
    <location>
        <begin position="23"/>
        <end position="381"/>
    </location>
</feature>
<evidence type="ECO:0000256" key="2">
    <source>
        <dbReference type="SAM" id="SignalP"/>
    </source>
</evidence>
<dbReference type="EMBL" id="QUMU01000002">
    <property type="protein sequence ID" value="REG36458.1"/>
    <property type="molecule type" value="Genomic_DNA"/>
</dbReference>
<feature type="signal peptide" evidence="2">
    <location>
        <begin position="1"/>
        <end position="22"/>
    </location>
</feature>
<organism evidence="3 4">
    <name type="scientific">Archangium gephyra</name>
    <dbReference type="NCBI Taxonomy" id="48"/>
    <lineage>
        <taxon>Bacteria</taxon>
        <taxon>Pseudomonadati</taxon>
        <taxon>Myxococcota</taxon>
        <taxon>Myxococcia</taxon>
        <taxon>Myxococcales</taxon>
        <taxon>Cystobacterineae</taxon>
        <taxon>Archangiaceae</taxon>
        <taxon>Archangium</taxon>
    </lineage>
</organism>
<evidence type="ECO:0000313" key="4">
    <source>
        <dbReference type="Proteomes" id="UP000256345"/>
    </source>
</evidence>
<proteinExistence type="predicted"/>
<comment type="caution">
    <text evidence="3">The sequence shown here is derived from an EMBL/GenBank/DDBJ whole genome shotgun (WGS) entry which is preliminary data.</text>
</comment>
<sequence>MRFGPRSLAAALVLFASGSASAVELNYQWKKGDVHRFQYEDDSTIEMKMPGGMGGMPGMGMQMPGMEMGKGGMNVRMKVQSVFSQKVLSVRKDGTAEVELTLEKMDLVGADKRVTTIDNIPPAAKKVKAEVDRKGHAKFFKMVTVYIQEGRTVVGVHNLKAGPKGASASMTAGDTRVDVVAAVDPKSGTVSLAMTEKKAPPPALKAVKIKEEDPSVDVLPKQIFDMMVLPEGDMAPGGRYEVTTPMGAMATTLAEMENNLAQLRTTVAQKTEVPAEAAGEGELGGADVESGDEDEGGAQATGGMNMNMGGMGGMNMGGGMGSGSGNGAGGAMGMKVDVDVTSGFDVAAGRLVRIEGTQVMDQSSGGMGGMKVSSRFSLQRL</sequence>
<evidence type="ECO:0000256" key="1">
    <source>
        <dbReference type="SAM" id="MobiDB-lite"/>
    </source>
</evidence>
<evidence type="ECO:0000313" key="3">
    <source>
        <dbReference type="EMBL" id="REG36458.1"/>
    </source>
</evidence>
<protein>
    <submittedName>
        <fullName evidence="3">Uncharacterized protein</fullName>
    </submittedName>
</protein>
<keyword evidence="4" id="KW-1185">Reference proteome</keyword>
<name>A0ABX9KA07_9BACT</name>
<dbReference type="RefSeq" id="WP_047859233.1">
    <property type="nucleotide sequence ID" value="NZ_CP011509.1"/>
</dbReference>
<feature type="region of interest" description="Disordered" evidence="1">
    <location>
        <begin position="361"/>
        <end position="381"/>
    </location>
</feature>
<dbReference type="Proteomes" id="UP000256345">
    <property type="component" value="Unassembled WGS sequence"/>
</dbReference>
<gene>
    <name evidence="3" type="ORF">ATI61_102836</name>
</gene>
<accession>A0ABX9KA07</accession>
<keyword evidence="2" id="KW-0732">Signal</keyword>
<feature type="region of interest" description="Disordered" evidence="1">
    <location>
        <begin position="274"/>
        <end position="305"/>
    </location>
</feature>